<evidence type="ECO:0000256" key="1">
    <source>
        <dbReference type="ARBA" id="ARBA00004926"/>
    </source>
</evidence>
<comment type="catalytic activity">
    <reaction evidence="6">
        <text>alpha-D-glucose 6-phosphate = beta-D-fructose 6-phosphate</text>
        <dbReference type="Rhea" id="RHEA:11816"/>
        <dbReference type="ChEBI" id="CHEBI:57634"/>
        <dbReference type="ChEBI" id="CHEBI:58225"/>
        <dbReference type="EC" id="5.3.1.9"/>
    </reaction>
</comment>
<dbReference type="CDD" id="cd02218">
    <property type="entry name" value="cupin_PGI"/>
    <property type="match status" value="1"/>
</dbReference>
<evidence type="ECO:0000313" key="8">
    <source>
        <dbReference type="EMBL" id="HGE66710.1"/>
    </source>
</evidence>
<evidence type="ECO:0000256" key="5">
    <source>
        <dbReference type="ARBA" id="ARBA00023152"/>
    </source>
</evidence>
<dbReference type="GO" id="GO:0006096">
    <property type="term" value="P:glycolytic process"/>
    <property type="evidence" value="ECO:0007669"/>
    <property type="project" value="UniProtKB-UniPathway"/>
</dbReference>
<comment type="pathway">
    <text evidence="1">Carbohydrate degradation; glycolysis; D-glyceraldehyde 3-phosphate and glycerone phosphate from D-glucose: step 2/4.</text>
</comment>
<keyword evidence="4" id="KW-0312">Gluconeogenesis</keyword>
<sequence>MHPVIDFKKFDYEIRYAKDLRPVLYQPEALKEDFEAYRMFRDVCLEEDRKKIKDLDLRYDFTVIFPRKIGNEFIKTFGHYHPNSYPEIYQIFEGEALILMQKPAESYDTIEEFIVVKVGEGESVIIPPHYGHVTVNPSDKEIIMSNWVCRSFKSIYDPFSSLRGACYYYTERGWIKNERYSKVPEIKEAESRANELLGIDGDMYSLIKYPKKLEFLVRPEKHEELFKKAFY</sequence>
<evidence type="ECO:0000256" key="3">
    <source>
        <dbReference type="ARBA" id="ARBA00011952"/>
    </source>
</evidence>
<organism evidence="8">
    <name type="scientific">Geoglobus ahangari</name>
    <dbReference type="NCBI Taxonomy" id="113653"/>
    <lineage>
        <taxon>Archaea</taxon>
        <taxon>Methanobacteriati</taxon>
        <taxon>Methanobacteriota</taxon>
        <taxon>Archaeoglobi</taxon>
        <taxon>Archaeoglobales</taxon>
        <taxon>Archaeoglobaceae</taxon>
        <taxon>Geoglobus</taxon>
    </lineage>
</organism>
<dbReference type="GO" id="GO:0006094">
    <property type="term" value="P:gluconeogenesis"/>
    <property type="evidence" value="ECO:0007669"/>
    <property type="project" value="UniProtKB-KW"/>
</dbReference>
<gene>
    <name evidence="10" type="ORF">ENL48_05085</name>
    <name evidence="9" type="ORF">ENT89_03140</name>
    <name evidence="8" type="ORF">ENX77_06320</name>
</gene>
<name>A0A7C3UCJ1_9EURY</name>
<keyword evidence="5" id="KW-0324">Glycolysis</keyword>
<evidence type="ECO:0000256" key="4">
    <source>
        <dbReference type="ARBA" id="ARBA00022432"/>
    </source>
</evidence>
<dbReference type="GO" id="GO:0005737">
    <property type="term" value="C:cytoplasm"/>
    <property type="evidence" value="ECO:0007669"/>
    <property type="project" value="InterPro"/>
</dbReference>
<comment type="similarity">
    <text evidence="2">Belongs to the archaeal-type GPI family.</text>
</comment>
<accession>A0A7C3UCJ1</accession>
<evidence type="ECO:0000256" key="6">
    <source>
        <dbReference type="ARBA" id="ARBA00029321"/>
    </source>
</evidence>
<dbReference type="AlphaFoldDB" id="A0A7C3UCJ1"/>
<dbReference type="InterPro" id="IPR010551">
    <property type="entry name" value="G6P_isomerase_prok"/>
</dbReference>
<dbReference type="EMBL" id="DTPI01000031">
    <property type="protein sequence ID" value="HGE66710.1"/>
    <property type="molecule type" value="Genomic_DNA"/>
</dbReference>
<evidence type="ECO:0000313" key="10">
    <source>
        <dbReference type="EMBL" id="HHF48528.1"/>
    </source>
</evidence>
<dbReference type="InterPro" id="IPR014710">
    <property type="entry name" value="RmlC-like_jellyroll"/>
</dbReference>
<proteinExistence type="inferred from homology"/>
<protein>
    <recommendedName>
        <fullName evidence="3">glucose-6-phosphate isomerase</fullName>
        <ecNumber evidence="3">5.3.1.9</ecNumber>
    </recommendedName>
</protein>
<feature type="domain" description="Glucose-6-phosphate isomerase prokaryote" evidence="7">
    <location>
        <begin position="15"/>
        <end position="181"/>
    </location>
</feature>
<reference evidence="8" key="1">
    <citation type="journal article" date="2020" name="mSystems">
        <title>Genome- and Community-Level Interaction Insights into Carbon Utilization and Element Cycling Functions of Hydrothermarchaeota in Hydrothermal Sediment.</title>
        <authorList>
            <person name="Zhou Z."/>
            <person name="Liu Y."/>
            <person name="Xu W."/>
            <person name="Pan J."/>
            <person name="Luo Z.H."/>
            <person name="Li M."/>
        </authorList>
    </citation>
    <scope>NUCLEOTIDE SEQUENCE [LARGE SCALE GENOMIC DNA]</scope>
    <source>
        <strain evidence="10">SpSt-10</strain>
        <strain evidence="9">SpSt-62</strain>
        <strain evidence="8">SpSt-97</strain>
    </source>
</reference>
<dbReference type="SUPFAM" id="SSF51182">
    <property type="entry name" value="RmlC-like cupins"/>
    <property type="match status" value="1"/>
</dbReference>
<dbReference type="UniPathway" id="UPA00109">
    <property type="reaction ID" value="UER00181"/>
</dbReference>
<dbReference type="EC" id="5.3.1.9" evidence="3"/>
<dbReference type="Gene3D" id="2.60.120.10">
    <property type="entry name" value="Jelly Rolls"/>
    <property type="match status" value="1"/>
</dbReference>
<evidence type="ECO:0000256" key="2">
    <source>
        <dbReference type="ARBA" id="ARBA00006542"/>
    </source>
</evidence>
<dbReference type="Pfam" id="PF06560">
    <property type="entry name" value="GPI"/>
    <property type="match status" value="1"/>
</dbReference>
<keyword evidence="8" id="KW-0413">Isomerase</keyword>
<evidence type="ECO:0000313" key="9">
    <source>
        <dbReference type="EMBL" id="HGU59180.1"/>
    </source>
</evidence>
<dbReference type="InterPro" id="IPR011051">
    <property type="entry name" value="RmlC_Cupin_sf"/>
</dbReference>
<evidence type="ECO:0000259" key="7">
    <source>
        <dbReference type="Pfam" id="PF06560"/>
    </source>
</evidence>
<dbReference type="EMBL" id="DTAK01000016">
    <property type="protein sequence ID" value="HGU59180.1"/>
    <property type="molecule type" value="Genomic_DNA"/>
</dbReference>
<comment type="caution">
    <text evidence="8">The sequence shown here is derived from an EMBL/GenBank/DDBJ whole genome shotgun (WGS) entry which is preliminary data.</text>
</comment>
<dbReference type="GO" id="GO:0004347">
    <property type="term" value="F:glucose-6-phosphate isomerase activity"/>
    <property type="evidence" value="ECO:0007669"/>
    <property type="project" value="UniProtKB-EC"/>
</dbReference>
<dbReference type="EMBL" id="DRUC01000072">
    <property type="protein sequence ID" value="HHF48528.1"/>
    <property type="molecule type" value="Genomic_DNA"/>
</dbReference>